<keyword evidence="2" id="KW-1185">Reference proteome</keyword>
<organism evidence="1 2">
    <name type="scientific">Parasphaerochaeta coccoides (strain ATCC BAA-1237 / DSM 17374 / SPN1)</name>
    <name type="common">Sphaerochaeta coccoides</name>
    <dbReference type="NCBI Taxonomy" id="760011"/>
    <lineage>
        <taxon>Bacteria</taxon>
        <taxon>Pseudomonadati</taxon>
        <taxon>Spirochaetota</taxon>
        <taxon>Spirochaetia</taxon>
        <taxon>Spirochaetales</taxon>
        <taxon>Sphaerochaetaceae</taxon>
        <taxon>Parasphaerochaeta</taxon>
    </lineage>
</organism>
<reference evidence="2" key="1">
    <citation type="submission" date="2011-04" db="EMBL/GenBank/DDBJ databases">
        <title>The complete genome of Spirochaeta coccoides DSM 17374.</title>
        <authorList>
            <person name="Lucas S."/>
            <person name="Copeland A."/>
            <person name="Lapidus A."/>
            <person name="Bruce D."/>
            <person name="Goodwin L."/>
            <person name="Pitluck S."/>
            <person name="Peters L."/>
            <person name="Kyrpides N."/>
            <person name="Mavromatis K."/>
            <person name="Pagani I."/>
            <person name="Ivanova N."/>
            <person name="Ovchinnikova G."/>
            <person name="Lu M."/>
            <person name="Detter J.C."/>
            <person name="Tapia R."/>
            <person name="Han C."/>
            <person name="Land M."/>
            <person name="Hauser L."/>
            <person name="Markowitz V."/>
            <person name="Cheng J.-F."/>
            <person name="Hugenholtz P."/>
            <person name="Woyke T."/>
            <person name="Wu D."/>
            <person name="Spring S."/>
            <person name="Schroeder M."/>
            <person name="Brambilla E."/>
            <person name="Klenk H.-P."/>
            <person name="Eisen J.A."/>
        </authorList>
    </citation>
    <scope>NUCLEOTIDE SEQUENCE [LARGE SCALE GENOMIC DNA]</scope>
    <source>
        <strain evidence="2">ATCC BAA-1237 / DSM 17374 / SPN1</strain>
    </source>
</reference>
<dbReference type="InterPro" id="IPR038287">
    <property type="entry name" value="Cse2_sf"/>
</dbReference>
<sequence>MGNDAFLSMISHAKTSKNKRLLAKLKKADHEETEFLCWDILVHWVDLEKTVQRRAYGLIAAGFAKSKDEGDGSLGLGDSLYQSFASTNKGGEPDTSSEAARLSRILSCSSALELIDVLRPIINLLISRSITLSFKQLLSDILSFDNEERRQKIRVHWAQQFYGKHKGKDNGEEQI</sequence>
<evidence type="ECO:0000313" key="1">
    <source>
        <dbReference type="EMBL" id="AEC02348.1"/>
    </source>
</evidence>
<name>F4GL08_PARC1</name>
<dbReference type="EMBL" id="CP002659">
    <property type="protein sequence ID" value="AEC02348.1"/>
    <property type="molecule type" value="Genomic_DNA"/>
</dbReference>
<protein>
    <submittedName>
        <fullName evidence="1">CRISPR-associated protein, Cse2 family</fullName>
    </submittedName>
</protein>
<dbReference type="STRING" id="760011.Spico_1127"/>
<proteinExistence type="predicted"/>
<evidence type="ECO:0000313" key="2">
    <source>
        <dbReference type="Proteomes" id="UP000007939"/>
    </source>
</evidence>
<dbReference type="NCBIfam" id="TIGR02548">
    <property type="entry name" value="casB_cse2"/>
    <property type="match status" value="1"/>
</dbReference>
<dbReference type="Gene3D" id="1.10.520.40">
    <property type="entry name" value="CRISPR-associated protein Cse2"/>
    <property type="match status" value="1"/>
</dbReference>
<dbReference type="AlphaFoldDB" id="F4GL08"/>
<dbReference type="CDD" id="cd09731">
    <property type="entry name" value="Cse2_I-E"/>
    <property type="match status" value="1"/>
</dbReference>
<dbReference type="HOGENOM" id="CLU_1439000_0_0_12"/>
<dbReference type="Proteomes" id="UP000007939">
    <property type="component" value="Chromosome"/>
</dbReference>
<dbReference type="eggNOG" id="ENOG50308KI">
    <property type="taxonomic scope" value="Bacteria"/>
</dbReference>
<dbReference type="RefSeq" id="WP_013739743.1">
    <property type="nucleotide sequence ID" value="NC_015436.1"/>
</dbReference>
<dbReference type="InterPro" id="IPR013382">
    <property type="entry name" value="CRISPR-assoc_prot_Cse2"/>
</dbReference>
<accession>F4GL08</accession>
<dbReference type="KEGG" id="scc:Spico_1127"/>
<gene>
    <name evidence="1" type="ordered locus">Spico_1127</name>
</gene>
<reference evidence="1 2" key="2">
    <citation type="journal article" date="2012" name="Stand. Genomic Sci.">
        <title>Complete genome sequence of the termite hindgut bacterium Spirochaeta coccoides type strain (SPN1(T)), reclassification in the genus Sphaerochaeta as Sphaerochaeta coccoides comb. nov. and emendations of the family Spirochaetaceae and the genus Sphaerochaeta.</title>
        <authorList>
            <person name="Abt B."/>
            <person name="Han C."/>
            <person name="Scheuner C."/>
            <person name="Lu M."/>
            <person name="Lapidus A."/>
            <person name="Nolan M."/>
            <person name="Lucas S."/>
            <person name="Hammon N."/>
            <person name="Deshpande S."/>
            <person name="Cheng J.F."/>
            <person name="Tapia R."/>
            <person name="Goodwin L.A."/>
            <person name="Pitluck S."/>
            <person name="Liolios K."/>
            <person name="Pagani I."/>
            <person name="Ivanova N."/>
            <person name="Mavromatis K."/>
            <person name="Mikhailova N."/>
            <person name="Huntemann M."/>
            <person name="Pati A."/>
            <person name="Chen A."/>
            <person name="Palaniappan K."/>
            <person name="Land M."/>
            <person name="Hauser L."/>
            <person name="Brambilla E.M."/>
            <person name="Rohde M."/>
            <person name="Spring S."/>
            <person name="Gronow S."/>
            <person name="Goker M."/>
            <person name="Woyke T."/>
            <person name="Bristow J."/>
            <person name="Eisen J.A."/>
            <person name="Markowitz V."/>
            <person name="Hugenholtz P."/>
            <person name="Kyrpides N.C."/>
            <person name="Klenk H.P."/>
            <person name="Detter J.C."/>
        </authorList>
    </citation>
    <scope>NUCLEOTIDE SEQUENCE [LARGE SCALE GENOMIC DNA]</scope>
    <source>
        <strain evidence="2">ATCC BAA-1237 / DSM 17374 / SPN1</strain>
    </source>
</reference>
<dbReference type="Pfam" id="PF09485">
    <property type="entry name" value="CRISPR_Cse2"/>
    <property type="match status" value="1"/>
</dbReference>